<dbReference type="PANTHER" id="PTHR28186">
    <property type="entry name" value="MEIOTICALLY UP-REGULATED GENE 9 PROTEIN"/>
    <property type="match status" value="1"/>
</dbReference>
<proteinExistence type="predicted"/>
<feature type="compositionally biased region" description="Polar residues" evidence="1">
    <location>
        <begin position="219"/>
        <end position="262"/>
    </location>
</feature>
<dbReference type="GeneID" id="27309589"/>
<evidence type="ECO:0008006" key="4">
    <source>
        <dbReference type="Google" id="ProtNLM"/>
    </source>
</evidence>
<dbReference type="Pfam" id="PF10295">
    <property type="entry name" value="DUF2406"/>
    <property type="match status" value="1"/>
</dbReference>
<dbReference type="Proteomes" id="UP000053259">
    <property type="component" value="Unassembled WGS sequence"/>
</dbReference>
<feature type="compositionally biased region" description="Basic and acidic residues" evidence="1">
    <location>
        <begin position="263"/>
        <end position="273"/>
    </location>
</feature>
<accession>A0A0D1XXZ4</accession>
<feature type="region of interest" description="Disordered" evidence="1">
    <location>
        <begin position="219"/>
        <end position="381"/>
    </location>
</feature>
<gene>
    <name evidence="2" type="ORF">PV09_01616</name>
</gene>
<dbReference type="PANTHER" id="PTHR28186:SF1">
    <property type="entry name" value="MEIOTICALLY UP-REGULATED GENE 9 PROTEIN"/>
    <property type="match status" value="1"/>
</dbReference>
<dbReference type="InterPro" id="IPR018809">
    <property type="entry name" value="DUF2406"/>
</dbReference>
<feature type="compositionally biased region" description="Basic and acidic residues" evidence="1">
    <location>
        <begin position="46"/>
        <end position="62"/>
    </location>
</feature>
<feature type="region of interest" description="Disordered" evidence="1">
    <location>
        <begin position="103"/>
        <end position="124"/>
    </location>
</feature>
<evidence type="ECO:0000256" key="1">
    <source>
        <dbReference type="SAM" id="MobiDB-lite"/>
    </source>
</evidence>
<evidence type="ECO:0000313" key="3">
    <source>
        <dbReference type="Proteomes" id="UP000053259"/>
    </source>
</evidence>
<protein>
    <recommendedName>
        <fullName evidence="4">DUF2406 domain-containing protein</fullName>
    </recommendedName>
</protein>
<dbReference type="AlphaFoldDB" id="A0A0D1XXZ4"/>
<dbReference type="VEuPathDB" id="FungiDB:PV09_01616"/>
<reference evidence="2 3" key="1">
    <citation type="submission" date="2015-01" db="EMBL/GenBank/DDBJ databases">
        <title>The Genome Sequence of Ochroconis gallopava CBS43764.</title>
        <authorList>
            <consortium name="The Broad Institute Genomics Platform"/>
            <person name="Cuomo C."/>
            <person name="de Hoog S."/>
            <person name="Gorbushina A."/>
            <person name="Stielow B."/>
            <person name="Teixiera M."/>
            <person name="Abouelleil A."/>
            <person name="Chapman S.B."/>
            <person name="Priest M."/>
            <person name="Young S.K."/>
            <person name="Wortman J."/>
            <person name="Nusbaum C."/>
            <person name="Birren B."/>
        </authorList>
    </citation>
    <scope>NUCLEOTIDE SEQUENCE [LARGE SCALE GENOMIC DNA]</scope>
    <source>
        <strain evidence="2 3">CBS 43764</strain>
    </source>
</reference>
<feature type="compositionally biased region" description="Polar residues" evidence="1">
    <location>
        <begin position="32"/>
        <end position="41"/>
    </location>
</feature>
<feature type="compositionally biased region" description="Basic residues" evidence="1">
    <location>
        <begin position="372"/>
        <end position="381"/>
    </location>
</feature>
<feature type="compositionally biased region" description="Gly residues" evidence="1">
    <location>
        <begin position="307"/>
        <end position="316"/>
    </location>
</feature>
<dbReference type="OrthoDB" id="5330253at2759"/>
<dbReference type="EMBL" id="KN847532">
    <property type="protein sequence ID" value="KIW07676.1"/>
    <property type="molecule type" value="Genomic_DNA"/>
</dbReference>
<dbReference type="HOGENOM" id="CLU_037541_0_0_1"/>
<feature type="compositionally biased region" description="Basic and acidic residues" evidence="1">
    <location>
        <begin position="139"/>
        <end position="150"/>
    </location>
</feature>
<feature type="region of interest" description="Disordered" evidence="1">
    <location>
        <begin position="1"/>
        <end position="79"/>
    </location>
</feature>
<organism evidence="2 3">
    <name type="scientific">Verruconis gallopava</name>
    <dbReference type="NCBI Taxonomy" id="253628"/>
    <lineage>
        <taxon>Eukaryota</taxon>
        <taxon>Fungi</taxon>
        <taxon>Dikarya</taxon>
        <taxon>Ascomycota</taxon>
        <taxon>Pezizomycotina</taxon>
        <taxon>Dothideomycetes</taxon>
        <taxon>Pleosporomycetidae</taxon>
        <taxon>Venturiales</taxon>
        <taxon>Sympoventuriaceae</taxon>
        <taxon>Verruconis</taxon>
    </lineage>
</organism>
<sequence length="381" mass="41989">MATMTQSPSKGAAAAGGADHHQRLSMRPRSKSAFSVTSDNSHNSRRSGDKEKLKESHDEKKKLAFSNTTKANPNAAINEMQPVAQQLEKATIGSLRASQYFDMNGVPITDPDYSNPTRRRTERPLETIMSFEAAIDREYKRQRDAAREAARQSYYENGGGQDSGSESRRSSYWGGGEYAGNGYYNHPQSRRNGYFDNPPSRNKFTARMYSDQGVQRYNYGNNGYPYSTPGYGQTRDTVNTGGSNGSASDQWHNSTDPSSDNSSIERMRGEHGESYGYPTPQREPISEDGHYTYTNGPGYNSAYMNGGNSGPGGSNGYFGQQYNNGAPAPPPKVTQGGPVQPPARQPIKLDNSTRPDIIPGGTRTPAPEKRKSWLKRRFSKN</sequence>
<dbReference type="InParanoid" id="A0A0D1XXZ4"/>
<feature type="region of interest" description="Disordered" evidence="1">
    <location>
        <begin position="139"/>
        <end position="204"/>
    </location>
</feature>
<name>A0A0D1XXZ4_9PEZI</name>
<keyword evidence="3" id="KW-1185">Reference proteome</keyword>
<dbReference type="RefSeq" id="XP_016217545.1">
    <property type="nucleotide sequence ID" value="XM_016354533.1"/>
</dbReference>
<evidence type="ECO:0000313" key="2">
    <source>
        <dbReference type="EMBL" id="KIW07676.1"/>
    </source>
</evidence>